<proteinExistence type="inferred from homology"/>
<comment type="caution">
    <text evidence="4">The sequence shown here is derived from an EMBL/GenBank/DDBJ whole genome shotgun (WGS) entry which is preliminary data.</text>
</comment>
<feature type="transmembrane region" description="Helical" evidence="2">
    <location>
        <begin position="54"/>
        <end position="73"/>
    </location>
</feature>
<feature type="transmembrane region" description="Helical" evidence="2">
    <location>
        <begin position="94"/>
        <end position="113"/>
    </location>
</feature>
<evidence type="ECO:0000313" key="4">
    <source>
        <dbReference type="EMBL" id="NEZ60829.1"/>
    </source>
</evidence>
<keyword evidence="2" id="KW-0472">Membrane</keyword>
<dbReference type="Pfam" id="PF00892">
    <property type="entry name" value="EamA"/>
    <property type="match status" value="2"/>
</dbReference>
<accession>A0A6M0RXB5</accession>
<dbReference type="RefSeq" id="WP_163670663.1">
    <property type="nucleotide sequence ID" value="NZ_QXHD01000004.1"/>
</dbReference>
<feature type="domain" description="EamA" evidence="3">
    <location>
        <begin position="55"/>
        <end position="166"/>
    </location>
</feature>
<evidence type="ECO:0000259" key="3">
    <source>
        <dbReference type="Pfam" id="PF00892"/>
    </source>
</evidence>
<dbReference type="PANTHER" id="PTHR22911">
    <property type="entry name" value="ACYL-MALONYL CONDENSING ENZYME-RELATED"/>
    <property type="match status" value="1"/>
</dbReference>
<protein>
    <submittedName>
        <fullName evidence="4">DMT family transporter</fullName>
    </submittedName>
</protein>
<dbReference type="Gene3D" id="1.10.3730.20">
    <property type="match status" value="1"/>
</dbReference>
<sequence length="327" mass="35065">MTPLRSSKLMGIGLVLLSALGLSVQNVVLRLFFTPSQLFGQIPFGGFVTPQLSHVVLLLALRMVIMALLLTALTPWLYPSTFKVLQTLPTMPKLWGSVTASGVCLFFGLTLLYTALSQIVAGVAIAIFFIYPAITILLAWQLFKQSPRPYQLWLMVVISTGVVLTTLTPPSEWVSNPILGIICAIGAGVSFGLYGIVAEFSLKANPEYPGLHPIPFSLYTFVIVATLASLTLLVNQQITIPPDAWPPVLAMTVFSATLTLIAYVLSNSGIGLIGASLTALLSASAPALTALFAWWILQEALQQQQIVGIGLVTTGVSMLSLKSRYAD</sequence>
<dbReference type="Proteomes" id="UP000481033">
    <property type="component" value="Unassembled WGS sequence"/>
</dbReference>
<gene>
    <name evidence="4" type="ORF">DXZ20_35375</name>
</gene>
<feature type="transmembrane region" description="Helical" evidence="2">
    <location>
        <begin position="119"/>
        <end position="140"/>
    </location>
</feature>
<name>A0A6M0RXB5_9CYAN</name>
<keyword evidence="5" id="KW-1185">Reference proteome</keyword>
<reference evidence="4 5" key="1">
    <citation type="journal article" date="2020" name="Microb. Ecol.">
        <title>Ecogenomics of the Marine Benthic Filamentous Cyanobacterium Adonisia.</title>
        <authorList>
            <person name="Walter J.M."/>
            <person name="Coutinho F.H."/>
            <person name="Leomil L."/>
            <person name="Hargreaves P.I."/>
            <person name="Campeao M.E."/>
            <person name="Vieira V.V."/>
            <person name="Silva B.S."/>
            <person name="Fistarol G.O."/>
            <person name="Salomon P.S."/>
            <person name="Sawabe T."/>
            <person name="Mino S."/>
            <person name="Hosokawa M."/>
            <person name="Miyashita H."/>
            <person name="Maruyama F."/>
            <person name="van Verk M.C."/>
            <person name="Dutilh B.E."/>
            <person name="Thompson C.C."/>
            <person name="Thompson F.L."/>
        </authorList>
    </citation>
    <scope>NUCLEOTIDE SEQUENCE [LARGE SCALE GENOMIC DNA]</scope>
    <source>
        <strain evidence="4 5">CCMR0081</strain>
    </source>
</reference>
<feature type="transmembrane region" description="Helical" evidence="2">
    <location>
        <begin position="244"/>
        <end position="265"/>
    </location>
</feature>
<organism evidence="4 5">
    <name type="scientific">Adonisia turfae CCMR0081</name>
    <dbReference type="NCBI Taxonomy" id="2292702"/>
    <lineage>
        <taxon>Bacteria</taxon>
        <taxon>Bacillati</taxon>
        <taxon>Cyanobacteriota</taxon>
        <taxon>Adonisia</taxon>
        <taxon>Adonisia turfae</taxon>
    </lineage>
</organism>
<dbReference type="SUPFAM" id="SSF103481">
    <property type="entry name" value="Multidrug resistance efflux transporter EmrE"/>
    <property type="match status" value="2"/>
</dbReference>
<dbReference type="GO" id="GO:0016020">
    <property type="term" value="C:membrane"/>
    <property type="evidence" value="ECO:0007669"/>
    <property type="project" value="InterPro"/>
</dbReference>
<dbReference type="InterPro" id="IPR000620">
    <property type="entry name" value="EamA_dom"/>
</dbReference>
<feature type="domain" description="EamA" evidence="3">
    <location>
        <begin position="179"/>
        <end position="320"/>
    </location>
</feature>
<feature type="transmembrane region" description="Helical" evidence="2">
    <location>
        <begin position="272"/>
        <end position="297"/>
    </location>
</feature>
<evidence type="ECO:0000313" key="5">
    <source>
        <dbReference type="Proteomes" id="UP000481033"/>
    </source>
</evidence>
<comment type="similarity">
    <text evidence="1">Belongs to the EamA transporter family.</text>
</comment>
<evidence type="ECO:0000256" key="1">
    <source>
        <dbReference type="ARBA" id="ARBA00007362"/>
    </source>
</evidence>
<dbReference type="EMBL" id="QXHD01000004">
    <property type="protein sequence ID" value="NEZ60829.1"/>
    <property type="molecule type" value="Genomic_DNA"/>
</dbReference>
<evidence type="ECO:0000256" key="2">
    <source>
        <dbReference type="SAM" id="Phobius"/>
    </source>
</evidence>
<dbReference type="InterPro" id="IPR037185">
    <property type="entry name" value="EmrE-like"/>
</dbReference>
<dbReference type="AlphaFoldDB" id="A0A6M0RXB5"/>
<feature type="transmembrane region" description="Helical" evidence="2">
    <location>
        <begin position="177"/>
        <end position="197"/>
    </location>
</feature>
<feature type="transmembrane region" description="Helical" evidence="2">
    <location>
        <begin position="218"/>
        <end position="238"/>
    </location>
</feature>
<feature type="transmembrane region" description="Helical" evidence="2">
    <location>
        <begin position="152"/>
        <end position="171"/>
    </location>
</feature>
<dbReference type="PANTHER" id="PTHR22911:SF137">
    <property type="entry name" value="SOLUTE CARRIER FAMILY 35 MEMBER G2-RELATED"/>
    <property type="match status" value="1"/>
</dbReference>
<keyword evidence="2" id="KW-1133">Transmembrane helix</keyword>
<keyword evidence="2" id="KW-0812">Transmembrane</keyword>